<dbReference type="InterPro" id="IPR036390">
    <property type="entry name" value="WH_DNA-bd_sf"/>
</dbReference>
<dbReference type="SUPFAM" id="SSF46785">
    <property type="entry name" value="Winged helix' DNA-binding domain"/>
    <property type="match status" value="1"/>
</dbReference>
<protein>
    <recommendedName>
        <fullName evidence="3">MarR family transcriptional regulator</fullName>
    </recommendedName>
</protein>
<dbReference type="EMBL" id="JBITPR010000051">
    <property type="protein sequence ID" value="MFI7874597.1"/>
    <property type="molecule type" value="Genomic_DNA"/>
</dbReference>
<accession>A0ABW8BJE5</accession>
<evidence type="ECO:0000313" key="1">
    <source>
        <dbReference type="EMBL" id="MFI7874597.1"/>
    </source>
</evidence>
<comment type="caution">
    <text evidence="1">The sequence shown here is derived from an EMBL/GenBank/DDBJ whole genome shotgun (WGS) entry which is preliminary data.</text>
</comment>
<reference evidence="1 2" key="1">
    <citation type="submission" date="2024-07" db="EMBL/GenBank/DDBJ databases">
        <title>Whole genome sequencing of Prodigiosin pigment-producing Streptomyces salinarius isolated from rhizosphere soil of Arachis hypogaea.</title>
        <authorList>
            <person name="Vidhya A."/>
            <person name="Ramya S."/>
        </authorList>
    </citation>
    <scope>NUCLEOTIDE SEQUENCE [LARGE SCALE GENOMIC DNA]</scope>
    <source>
        <strain evidence="1 2">VRMG2420</strain>
    </source>
</reference>
<keyword evidence="2" id="KW-1185">Reference proteome</keyword>
<gene>
    <name evidence="1" type="ORF">AB4829_28890</name>
</gene>
<dbReference type="Proteomes" id="UP001614264">
    <property type="component" value="Unassembled WGS sequence"/>
</dbReference>
<dbReference type="Gene3D" id="1.10.10.10">
    <property type="entry name" value="Winged helix-like DNA-binding domain superfamily/Winged helix DNA-binding domain"/>
    <property type="match status" value="1"/>
</dbReference>
<dbReference type="RefSeq" id="WP_399594452.1">
    <property type="nucleotide sequence ID" value="NZ_JBITPR010000051.1"/>
</dbReference>
<organism evidence="1 2">
    <name type="scientific">Streptomyces salinarius</name>
    <dbReference type="NCBI Taxonomy" id="2762598"/>
    <lineage>
        <taxon>Bacteria</taxon>
        <taxon>Bacillati</taxon>
        <taxon>Actinomycetota</taxon>
        <taxon>Actinomycetes</taxon>
        <taxon>Kitasatosporales</taxon>
        <taxon>Streptomycetaceae</taxon>
        <taxon>Streptomyces</taxon>
    </lineage>
</organism>
<sequence>MLNRIFAALQRTSQRCASFIHPWEYSVRAARRVTRIETVNKRTGEVNDFTVHSAVSAAHGLWFRGGGFTTMGYAAHNALADADLSVSAYKLFHKMCALQNRKDHGLVLVESQVKFAEQVGMSQASVSRALKQLASQGFIYPDGRNWRLRPDFVFNGNGAAQGQAVQGIPAGTPDPYAGGRADLKIVDGGDQGQGSDGDQV</sequence>
<dbReference type="InterPro" id="IPR036388">
    <property type="entry name" value="WH-like_DNA-bd_sf"/>
</dbReference>
<evidence type="ECO:0000313" key="2">
    <source>
        <dbReference type="Proteomes" id="UP001614264"/>
    </source>
</evidence>
<evidence type="ECO:0008006" key="3">
    <source>
        <dbReference type="Google" id="ProtNLM"/>
    </source>
</evidence>
<proteinExistence type="predicted"/>
<name>A0ABW8BJE5_9ACTN</name>